<evidence type="ECO:0000256" key="4">
    <source>
        <dbReference type="ARBA" id="ARBA00022692"/>
    </source>
</evidence>
<comment type="subcellular location">
    <subcellularLocation>
        <location evidence="1">Cell membrane</location>
        <topology evidence="1">Multi-pass membrane protein</topology>
    </subcellularLocation>
</comment>
<dbReference type="GO" id="GO:0015204">
    <property type="term" value="F:urea transmembrane transporter activity"/>
    <property type="evidence" value="ECO:0007669"/>
    <property type="project" value="InterPro"/>
</dbReference>
<evidence type="ECO:0000313" key="8">
    <source>
        <dbReference type="EMBL" id="QHA02632.1"/>
    </source>
</evidence>
<sequence>MPTAGHSVLRGIAQVALSASPWSGLLFTAGLFAANWRFGLFALLGAAASTAAAAVLGADRGGLAQGLEGYCGCLTALALVVRLGASWRTALLATVAGVLCAVVAAACARLLGRIGLPSLTAPFCLVAGVLTTVLPAGAPVPAAPAPRTGFTGLTVGELADAFCDNIGQVFFLDTWYAAPILLAGLLAASRKAAAAAVCGSAVAILTACALGLPAERISEGRYGYNAVLVALALGATFLPVTAWTVGYAVLAVVFSVPLTVAWSASVEPSGGSALTWPFVVTTWVFLAAAPALNRMTGAAAHTAPCPTPAKPPPR</sequence>
<keyword evidence="5 7" id="KW-1133">Transmembrane helix</keyword>
<organism evidence="8 9">
    <name type="scientific">Streptomyces broussonetiae</name>
    <dbReference type="NCBI Taxonomy" id="2686304"/>
    <lineage>
        <taxon>Bacteria</taxon>
        <taxon>Bacillati</taxon>
        <taxon>Actinomycetota</taxon>
        <taxon>Actinomycetes</taxon>
        <taxon>Kitasatosporales</taxon>
        <taxon>Streptomycetaceae</taxon>
        <taxon>Streptomyces</taxon>
    </lineage>
</organism>
<dbReference type="RefSeq" id="WP_158917827.1">
    <property type="nucleotide sequence ID" value="NZ_CP047020.1"/>
</dbReference>
<evidence type="ECO:0000256" key="2">
    <source>
        <dbReference type="ARBA" id="ARBA00005914"/>
    </source>
</evidence>
<evidence type="ECO:0000256" key="1">
    <source>
        <dbReference type="ARBA" id="ARBA00004651"/>
    </source>
</evidence>
<keyword evidence="3" id="KW-1003">Cell membrane</keyword>
<evidence type="ECO:0000256" key="5">
    <source>
        <dbReference type="ARBA" id="ARBA00022989"/>
    </source>
</evidence>
<feature type="transmembrane region" description="Helical" evidence="7">
    <location>
        <begin position="119"/>
        <end position="138"/>
    </location>
</feature>
<dbReference type="Pfam" id="PF03253">
    <property type="entry name" value="UT"/>
    <property type="match status" value="1"/>
</dbReference>
<evidence type="ECO:0000256" key="3">
    <source>
        <dbReference type="ARBA" id="ARBA00022475"/>
    </source>
</evidence>
<keyword evidence="4 7" id="KW-0812">Transmembrane</keyword>
<gene>
    <name evidence="8" type="ORF">GQF42_04405</name>
</gene>
<dbReference type="InterPro" id="IPR004937">
    <property type="entry name" value="Urea_transporter"/>
</dbReference>
<evidence type="ECO:0000313" key="9">
    <source>
        <dbReference type="Proteomes" id="UP000436138"/>
    </source>
</evidence>
<dbReference type="AlphaFoldDB" id="A0A6I6MT38"/>
<feature type="transmembrane region" description="Helical" evidence="7">
    <location>
        <begin position="91"/>
        <end position="112"/>
    </location>
</feature>
<dbReference type="GO" id="GO:0005886">
    <property type="term" value="C:plasma membrane"/>
    <property type="evidence" value="ECO:0007669"/>
    <property type="project" value="UniProtKB-SubCell"/>
</dbReference>
<dbReference type="Proteomes" id="UP000436138">
    <property type="component" value="Chromosome"/>
</dbReference>
<proteinExistence type="inferred from homology"/>
<accession>A0A6I6MT38</accession>
<feature type="transmembrane region" description="Helical" evidence="7">
    <location>
        <begin position="192"/>
        <end position="214"/>
    </location>
</feature>
<dbReference type="KEGG" id="sbro:GQF42_04405"/>
<feature type="transmembrane region" description="Helical" evidence="7">
    <location>
        <begin position="38"/>
        <end position="58"/>
    </location>
</feature>
<evidence type="ECO:0000256" key="6">
    <source>
        <dbReference type="ARBA" id="ARBA00023136"/>
    </source>
</evidence>
<dbReference type="Gene3D" id="1.10.3430.10">
    <property type="entry name" value="Ammonium transporter AmtB like domains"/>
    <property type="match status" value="1"/>
</dbReference>
<reference evidence="8 9" key="1">
    <citation type="submission" date="2019-12" db="EMBL/GenBank/DDBJ databases">
        <title>Streptomyces sp. strain T44 isolated from rhizosphere soil of Broussonetia papyrifera.</title>
        <authorList>
            <person name="Mo P."/>
        </authorList>
    </citation>
    <scope>NUCLEOTIDE SEQUENCE [LARGE SCALE GENOMIC DNA]</scope>
    <source>
        <strain evidence="8 9">T44</strain>
    </source>
</reference>
<keyword evidence="9" id="KW-1185">Reference proteome</keyword>
<protein>
    <submittedName>
        <fullName evidence="8">Urea transporter</fullName>
    </submittedName>
</protein>
<evidence type="ECO:0000256" key="7">
    <source>
        <dbReference type="SAM" id="Phobius"/>
    </source>
</evidence>
<feature type="transmembrane region" description="Helical" evidence="7">
    <location>
        <begin position="67"/>
        <end position="85"/>
    </location>
</feature>
<feature type="transmembrane region" description="Helical" evidence="7">
    <location>
        <begin position="12"/>
        <end position="32"/>
    </location>
</feature>
<comment type="similarity">
    <text evidence="2">Belongs to the urea transporter family.</text>
</comment>
<feature type="transmembrane region" description="Helical" evidence="7">
    <location>
        <begin position="226"/>
        <end position="254"/>
    </location>
</feature>
<dbReference type="EMBL" id="CP047020">
    <property type="protein sequence ID" value="QHA02632.1"/>
    <property type="molecule type" value="Genomic_DNA"/>
</dbReference>
<keyword evidence="6 7" id="KW-0472">Membrane</keyword>
<dbReference type="PANTHER" id="PTHR10464">
    <property type="entry name" value="UREA TRANSPORTER"/>
    <property type="match status" value="1"/>
</dbReference>
<name>A0A6I6MT38_9ACTN</name>
<dbReference type="InterPro" id="IPR029020">
    <property type="entry name" value="Ammonium/urea_transptr"/>
</dbReference>
<feature type="transmembrane region" description="Helical" evidence="7">
    <location>
        <begin position="274"/>
        <end position="292"/>
    </location>
</feature>
<dbReference type="PANTHER" id="PTHR10464:SF4">
    <property type="entry name" value="UREA TRANSPORTER"/>
    <property type="match status" value="1"/>
</dbReference>